<evidence type="ECO:0000256" key="1">
    <source>
        <dbReference type="SAM" id="Coils"/>
    </source>
</evidence>
<keyword evidence="1" id="KW-0175">Coiled coil</keyword>
<accession>A0A4E0R6C4</accession>
<feature type="coiled-coil region" evidence="1">
    <location>
        <begin position="87"/>
        <end position="114"/>
    </location>
</feature>
<organism evidence="2 3">
    <name type="scientific">Fasciola hepatica</name>
    <name type="common">Liver fluke</name>
    <dbReference type="NCBI Taxonomy" id="6192"/>
    <lineage>
        <taxon>Eukaryota</taxon>
        <taxon>Metazoa</taxon>
        <taxon>Spiralia</taxon>
        <taxon>Lophotrochozoa</taxon>
        <taxon>Platyhelminthes</taxon>
        <taxon>Trematoda</taxon>
        <taxon>Digenea</taxon>
        <taxon>Plagiorchiida</taxon>
        <taxon>Echinostomata</taxon>
        <taxon>Echinostomatoidea</taxon>
        <taxon>Fasciolidae</taxon>
        <taxon>Fasciola</taxon>
    </lineage>
</organism>
<dbReference type="Proteomes" id="UP000230066">
    <property type="component" value="Unassembled WGS sequence"/>
</dbReference>
<evidence type="ECO:0000313" key="3">
    <source>
        <dbReference type="Proteomes" id="UP000230066"/>
    </source>
</evidence>
<reference evidence="2" key="1">
    <citation type="submission" date="2019-03" db="EMBL/GenBank/DDBJ databases">
        <title>Improved annotation for the trematode Fasciola hepatica.</title>
        <authorList>
            <person name="Choi Y.-J."/>
            <person name="Martin J."/>
            <person name="Mitreva M."/>
        </authorList>
    </citation>
    <scope>NUCLEOTIDE SEQUENCE [LARGE SCALE GENOMIC DNA]</scope>
</reference>
<dbReference type="EMBL" id="JXXN02003291">
    <property type="protein sequence ID" value="THD21744.1"/>
    <property type="molecule type" value="Genomic_DNA"/>
</dbReference>
<name>A0A4E0R6C4_FASHE</name>
<keyword evidence="3" id="KW-1185">Reference proteome</keyword>
<comment type="caution">
    <text evidence="2">The sequence shown here is derived from an EMBL/GenBank/DDBJ whole genome shotgun (WGS) entry which is preliminary data.</text>
</comment>
<proteinExistence type="predicted"/>
<dbReference type="AlphaFoldDB" id="A0A4E0R6C4"/>
<sequence>MLNFGRFPEDYWLNPLIDYPVWSLSDEMLGTRSRDIEGTSNSEGTRLVMLYNVSGRGSTRIVKRRSSHASSMLFRVELREKQAGLEMELCLKEMEVLKTKIPEAQNEVEMARLAESVEEEKLDEITDEDTKTEMLPRTEKFVEECRSSVNSSSNQ</sequence>
<evidence type="ECO:0000313" key="2">
    <source>
        <dbReference type="EMBL" id="THD21744.1"/>
    </source>
</evidence>
<gene>
    <name evidence="2" type="ORF">D915_006811</name>
</gene>
<protein>
    <submittedName>
        <fullName evidence="2">Uncharacterized protein</fullName>
    </submittedName>
</protein>